<dbReference type="GO" id="GO:0043565">
    <property type="term" value="F:sequence-specific DNA binding"/>
    <property type="evidence" value="ECO:0007669"/>
    <property type="project" value="TreeGrafter"/>
</dbReference>
<evidence type="ECO:0000256" key="1">
    <source>
        <dbReference type="ARBA" id="ARBA00009437"/>
    </source>
</evidence>
<evidence type="ECO:0000313" key="6">
    <source>
        <dbReference type="EMBL" id="XCD14924.1"/>
    </source>
</evidence>
<evidence type="ECO:0000256" key="4">
    <source>
        <dbReference type="ARBA" id="ARBA00023163"/>
    </source>
</evidence>
<dbReference type="KEGG" id="vck:PG915_09955"/>
<name>A0AAU8BGN5_9VIBR</name>
<dbReference type="RefSeq" id="WP_353496391.1">
    <property type="nucleotide sequence ID" value="NZ_CP115920.1"/>
</dbReference>
<evidence type="ECO:0000259" key="5">
    <source>
        <dbReference type="PROSITE" id="PS50931"/>
    </source>
</evidence>
<dbReference type="Pfam" id="PF00126">
    <property type="entry name" value="HTH_1"/>
    <property type="match status" value="1"/>
</dbReference>
<dbReference type="Gene3D" id="3.40.190.290">
    <property type="match status" value="1"/>
</dbReference>
<gene>
    <name evidence="6" type="ORF">PG915_09955</name>
</gene>
<reference evidence="6" key="1">
    <citation type="submission" date="2023-01" db="EMBL/GenBank/DDBJ databases">
        <title>Vibrio sp. CB1-14 genome sequencing.</title>
        <authorList>
            <person name="Otstavnykh N."/>
            <person name="Isaeva M."/>
            <person name="Meleshko D."/>
        </authorList>
    </citation>
    <scope>NUCLEOTIDE SEQUENCE</scope>
    <source>
        <strain evidence="6">CB1-14</strain>
    </source>
</reference>
<dbReference type="PANTHER" id="PTHR30537">
    <property type="entry name" value="HTH-TYPE TRANSCRIPTIONAL REGULATOR"/>
    <property type="match status" value="1"/>
</dbReference>
<dbReference type="FunFam" id="1.10.10.10:FF:000001">
    <property type="entry name" value="LysR family transcriptional regulator"/>
    <property type="match status" value="1"/>
</dbReference>
<dbReference type="AlphaFoldDB" id="A0AAU8BGN5"/>
<dbReference type="Pfam" id="PF03466">
    <property type="entry name" value="LysR_substrate"/>
    <property type="match status" value="1"/>
</dbReference>
<sequence>MNTNDIEAFVTVVEYKSYTRASTHLSLSPSALSRRIQSLEKSLQSQLLIRDSHGITLTQSGELFLKHAQAIVNKIGQATREIRSHQSEFSGELTVFSSLGMAKLVMPVINDLSKNAPQMTVNWVLSEGRQAQLNRVVYDVMLHIDTPNDCEMIGQYLGDVELDFYASPMYLAQNGRIGTTDDIDRLGIIYSSADPDATKNWKLTIGGEVKIIELKPRYNVGSPELALELALSNHGIARLPKFLAEELVKQGKLALACIEPQQFSFAIYAIYPSREYLPKKSRLFIENVRLVLDKLGSSN</sequence>
<organism evidence="6">
    <name type="scientific">Vibrio chaetopteri</name>
    <dbReference type="NCBI Taxonomy" id="3016528"/>
    <lineage>
        <taxon>Bacteria</taxon>
        <taxon>Pseudomonadati</taxon>
        <taxon>Pseudomonadota</taxon>
        <taxon>Gammaproteobacteria</taxon>
        <taxon>Vibrionales</taxon>
        <taxon>Vibrionaceae</taxon>
        <taxon>Vibrio</taxon>
    </lineage>
</organism>
<comment type="similarity">
    <text evidence="1">Belongs to the LysR transcriptional regulatory family.</text>
</comment>
<proteinExistence type="inferred from homology"/>
<keyword evidence="2" id="KW-0805">Transcription regulation</keyword>
<dbReference type="GO" id="GO:0003700">
    <property type="term" value="F:DNA-binding transcription factor activity"/>
    <property type="evidence" value="ECO:0007669"/>
    <property type="project" value="InterPro"/>
</dbReference>
<dbReference type="SUPFAM" id="SSF46785">
    <property type="entry name" value="Winged helix' DNA-binding domain"/>
    <property type="match status" value="1"/>
</dbReference>
<evidence type="ECO:0000256" key="2">
    <source>
        <dbReference type="ARBA" id="ARBA00023015"/>
    </source>
</evidence>
<dbReference type="Gene3D" id="1.10.10.10">
    <property type="entry name" value="Winged helix-like DNA-binding domain superfamily/Winged helix DNA-binding domain"/>
    <property type="match status" value="1"/>
</dbReference>
<dbReference type="InterPro" id="IPR005119">
    <property type="entry name" value="LysR_subst-bd"/>
</dbReference>
<feature type="domain" description="HTH lysR-type" evidence="5">
    <location>
        <begin position="1"/>
        <end position="58"/>
    </location>
</feature>
<dbReference type="GO" id="GO:0006351">
    <property type="term" value="P:DNA-templated transcription"/>
    <property type="evidence" value="ECO:0007669"/>
    <property type="project" value="TreeGrafter"/>
</dbReference>
<dbReference type="InterPro" id="IPR036390">
    <property type="entry name" value="WH_DNA-bd_sf"/>
</dbReference>
<dbReference type="InterPro" id="IPR036388">
    <property type="entry name" value="WH-like_DNA-bd_sf"/>
</dbReference>
<dbReference type="InterPro" id="IPR058163">
    <property type="entry name" value="LysR-type_TF_proteobact-type"/>
</dbReference>
<dbReference type="InterPro" id="IPR000847">
    <property type="entry name" value="LysR_HTH_N"/>
</dbReference>
<keyword evidence="3" id="KW-0238">DNA-binding</keyword>
<evidence type="ECO:0000256" key="3">
    <source>
        <dbReference type="ARBA" id="ARBA00023125"/>
    </source>
</evidence>
<dbReference type="PROSITE" id="PS50931">
    <property type="entry name" value="HTH_LYSR"/>
    <property type="match status" value="1"/>
</dbReference>
<dbReference type="SUPFAM" id="SSF53850">
    <property type="entry name" value="Periplasmic binding protein-like II"/>
    <property type="match status" value="1"/>
</dbReference>
<protein>
    <submittedName>
        <fullName evidence="6">LysR family transcriptional regulator</fullName>
    </submittedName>
</protein>
<dbReference type="EMBL" id="CP115920">
    <property type="protein sequence ID" value="XCD14924.1"/>
    <property type="molecule type" value="Genomic_DNA"/>
</dbReference>
<accession>A0AAU8BGN5</accession>
<keyword evidence="4" id="KW-0804">Transcription</keyword>
<dbReference type="PANTHER" id="PTHR30537:SF68">
    <property type="entry name" value="TRANSCRIPTIONAL REGULATOR-RELATED"/>
    <property type="match status" value="1"/>
</dbReference>